<organism evidence="10 11">
    <name type="scientific">Cinchona calisaya</name>
    <dbReference type="NCBI Taxonomy" id="153742"/>
    <lineage>
        <taxon>Eukaryota</taxon>
        <taxon>Viridiplantae</taxon>
        <taxon>Streptophyta</taxon>
        <taxon>Embryophyta</taxon>
        <taxon>Tracheophyta</taxon>
        <taxon>Spermatophyta</taxon>
        <taxon>Magnoliopsida</taxon>
        <taxon>eudicotyledons</taxon>
        <taxon>Gunneridae</taxon>
        <taxon>Pentapetalae</taxon>
        <taxon>asterids</taxon>
        <taxon>lamiids</taxon>
        <taxon>Gentianales</taxon>
        <taxon>Rubiaceae</taxon>
        <taxon>Cinchonoideae</taxon>
        <taxon>Cinchoneae</taxon>
        <taxon>Cinchona</taxon>
    </lineage>
</organism>
<dbReference type="GO" id="GO:0003677">
    <property type="term" value="F:DNA binding"/>
    <property type="evidence" value="ECO:0007669"/>
    <property type="project" value="UniProtKB-KW"/>
</dbReference>
<evidence type="ECO:0000256" key="2">
    <source>
        <dbReference type="ARBA" id="ARBA00004574"/>
    </source>
</evidence>
<comment type="subcellular location">
    <subcellularLocation>
        <location evidence="2">Chromosome</location>
        <location evidence="2">Telomere</location>
    </subcellularLocation>
    <subcellularLocation>
        <location evidence="1">Nucleus</location>
    </subcellularLocation>
</comment>
<evidence type="ECO:0000256" key="5">
    <source>
        <dbReference type="ARBA" id="ARBA00022454"/>
    </source>
</evidence>
<evidence type="ECO:0000256" key="8">
    <source>
        <dbReference type="ARBA" id="ARBA00023242"/>
    </source>
</evidence>
<evidence type="ECO:0000313" key="10">
    <source>
        <dbReference type="EMBL" id="KAL3514543.1"/>
    </source>
</evidence>
<gene>
    <name evidence="10" type="ORF">ACH5RR_027260</name>
</gene>
<keyword evidence="8" id="KW-0539">Nucleus</keyword>
<protein>
    <recommendedName>
        <fullName evidence="4">CST complex subunit CTC1</fullName>
    </recommendedName>
</protein>
<evidence type="ECO:0000313" key="11">
    <source>
        <dbReference type="Proteomes" id="UP001630127"/>
    </source>
</evidence>
<dbReference type="EMBL" id="JBJUIK010000011">
    <property type="protein sequence ID" value="KAL3514543.1"/>
    <property type="molecule type" value="Genomic_DNA"/>
</dbReference>
<proteinExistence type="inferred from homology"/>
<keyword evidence="5" id="KW-0158">Chromosome</keyword>
<keyword evidence="9" id="KW-0472">Membrane</keyword>
<comment type="similarity">
    <text evidence="3">Belongs to the CTC1 family.</text>
</comment>
<feature type="transmembrane region" description="Helical" evidence="9">
    <location>
        <begin position="31"/>
        <end position="50"/>
    </location>
</feature>
<evidence type="ECO:0000256" key="3">
    <source>
        <dbReference type="ARBA" id="ARBA00006332"/>
    </source>
</evidence>
<evidence type="ECO:0000256" key="6">
    <source>
        <dbReference type="ARBA" id="ARBA00022895"/>
    </source>
</evidence>
<comment type="caution">
    <text evidence="10">The sequence shown here is derived from an EMBL/GenBank/DDBJ whole genome shotgun (WGS) entry which is preliminary data.</text>
</comment>
<dbReference type="InterPro" id="IPR042617">
    <property type="entry name" value="CTC1-like"/>
</dbReference>
<dbReference type="GO" id="GO:0005634">
    <property type="term" value="C:nucleus"/>
    <property type="evidence" value="ECO:0007669"/>
    <property type="project" value="UniProtKB-SubCell"/>
</dbReference>
<reference evidence="10 11" key="1">
    <citation type="submission" date="2024-11" db="EMBL/GenBank/DDBJ databases">
        <title>A near-complete genome assembly of Cinchona calisaya.</title>
        <authorList>
            <person name="Lian D.C."/>
            <person name="Zhao X.W."/>
            <person name="Wei L."/>
        </authorList>
    </citation>
    <scope>NUCLEOTIDE SEQUENCE [LARGE SCALE GENOMIC DNA]</scope>
    <source>
        <tissue evidence="10">Nenye</tissue>
    </source>
</reference>
<dbReference type="AlphaFoldDB" id="A0ABD2Z4Z0"/>
<keyword evidence="11" id="KW-1185">Reference proteome</keyword>
<name>A0ABD2Z4Z0_9GENT</name>
<sequence length="177" mass="20846">MIVTCFRKKYAGILSEKEILGSKHVNRCLKLLRFVVAFQFLYFLFLHMTLRKLTRAVIRCRQKVGLAQAYAASHLPASAYQIRHGVFMEYCRHGMCAHCKEVDYSLLKIVVPISCFRSDFENRWIKMLLDSESDFNFTNSMRERDYVSCSRRSYVNLIRKIFRAKILVTVQVLQKVD</sequence>
<keyword evidence="9" id="KW-0812">Transmembrane</keyword>
<evidence type="ECO:0000256" key="1">
    <source>
        <dbReference type="ARBA" id="ARBA00004123"/>
    </source>
</evidence>
<evidence type="ECO:0000256" key="4">
    <source>
        <dbReference type="ARBA" id="ARBA00016175"/>
    </source>
</evidence>
<keyword evidence="9" id="KW-1133">Transmembrane helix</keyword>
<dbReference type="PANTHER" id="PTHR14865:SF2">
    <property type="entry name" value="CST COMPLEX SUBUNIT CTC1"/>
    <property type="match status" value="1"/>
</dbReference>
<dbReference type="PANTHER" id="PTHR14865">
    <property type="entry name" value="CST COMPLEX SUBUNIT CTC1"/>
    <property type="match status" value="1"/>
</dbReference>
<keyword evidence="7" id="KW-0238">DNA-binding</keyword>
<evidence type="ECO:0000256" key="9">
    <source>
        <dbReference type="SAM" id="Phobius"/>
    </source>
</evidence>
<dbReference type="GO" id="GO:0000781">
    <property type="term" value="C:chromosome, telomeric region"/>
    <property type="evidence" value="ECO:0007669"/>
    <property type="project" value="UniProtKB-SubCell"/>
</dbReference>
<dbReference type="Proteomes" id="UP001630127">
    <property type="component" value="Unassembled WGS sequence"/>
</dbReference>
<evidence type="ECO:0000256" key="7">
    <source>
        <dbReference type="ARBA" id="ARBA00023125"/>
    </source>
</evidence>
<accession>A0ABD2Z4Z0</accession>
<keyword evidence="6" id="KW-0779">Telomere</keyword>